<dbReference type="Gene3D" id="3.40.50.10190">
    <property type="entry name" value="BRCT domain"/>
    <property type="match status" value="2"/>
</dbReference>
<evidence type="ECO:0000256" key="6">
    <source>
        <dbReference type="SAM" id="MobiDB-lite"/>
    </source>
</evidence>
<evidence type="ECO:0000256" key="2">
    <source>
        <dbReference type="ARBA" id="ARBA00022737"/>
    </source>
</evidence>
<dbReference type="SUPFAM" id="SSF52113">
    <property type="entry name" value="BRCT domain"/>
    <property type="match status" value="2"/>
</dbReference>
<reference evidence="8" key="1">
    <citation type="submission" date="2020-12" db="EMBL/GenBank/DDBJ databases">
        <authorList>
            <person name="Iha C."/>
        </authorList>
    </citation>
    <scope>NUCLEOTIDE SEQUENCE</scope>
</reference>
<dbReference type="PANTHER" id="PTHR13763">
    <property type="entry name" value="BREAST CANCER TYPE 1 SUSCEPTIBILITY PROTEIN BRCA1"/>
    <property type="match status" value="1"/>
</dbReference>
<dbReference type="AlphaFoldDB" id="A0A8S1IRD7"/>
<dbReference type="PANTHER" id="PTHR13763:SF0">
    <property type="entry name" value="BREAST CANCER TYPE 1 SUSCEPTIBILITY PROTEIN"/>
    <property type="match status" value="1"/>
</dbReference>
<evidence type="ECO:0000256" key="4">
    <source>
        <dbReference type="ARBA" id="ARBA00023204"/>
    </source>
</evidence>
<dbReference type="Proteomes" id="UP000708148">
    <property type="component" value="Unassembled WGS sequence"/>
</dbReference>
<keyword evidence="3" id="KW-0227">DNA damage</keyword>
<evidence type="ECO:0000313" key="8">
    <source>
        <dbReference type="EMBL" id="CAD7697708.1"/>
    </source>
</evidence>
<dbReference type="InterPro" id="IPR001357">
    <property type="entry name" value="BRCT_dom"/>
</dbReference>
<dbReference type="InterPro" id="IPR036420">
    <property type="entry name" value="BRCT_dom_sf"/>
</dbReference>
<sequence length="450" mass="49555">MMGTAHQSNEQLPAAQAADTLLEFRQTGAMVKKARGGAQACQGCTADCASSVMSEKPQSKVENGRKGNKRSRKGGTTRPCTRRSRLSARNTPVSQVPGVGSQSWHTPSSSPSWEGLEVRWPLTYRMVNMRVKVSNDGCYKSGKIVKYLPPKGKHEILYDDGTVEVLDLDHRAWKPDFGNVPGPDDKATPSVSGPKPGRKRKAGNREPNVNKKSAKTDELGKPASSTKNRHLSAQSPVWIALSNVPRQNRQMLKDWCKSQPMAAAVGEVTSTTTHLVVMADENMRIERATEKYLKAILHGCYIVSWSWVEASMRQGCLVDEWEFIVKGDQSHEGGPQLGRRRAQRKEALLFAGLQFYLWGADAGNRKTVAKQLLELAGGQLLKRPPPRGTQLGSDSQVWVLTTGATNAKEMDSLSRRWGCRPLEIQWAYDSVAAHRILPTASYEVATDALP</sequence>
<dbReference type="EMBL" id="CAJHUC010000701">
    <property type="protein sequence ID" value="CAD7697708.1"/>
    <property type="molecule type" value="Genomic_DNA"/>
</dbReference>
<evidence type="ECO:0000313" key="9">
    <source>
        <dbReference type="Proteomes" id="UP000708148"/>
    </source>
</evidence>
<feature type="domain" description="BRCT" evidence="7">
    <location>
        <begin position="345"/>
        <end position="444"/>
    </location>
</feature>
<dbReference type="OrthoDB" id="550986at2759"/>
<dbReference type="PROSITE" id="PS50172">
    <property type="entry name" value="BRCT"/>
    <property type="match status" value="2"/>
</dbReference>
<evidence type="ECO:0000256" key="5">
    <source>
        <dbReference type="ARBA" id="ARBA00023242"/>
    </source>
</evidence>
<feature type="region of interest" description="Disordered" evidence="6">
    <location>
        <begin position="52"/>
        <end position="113"/>
    </location>
</feature>
<keyword evidence="2" id="KW-0677">Repeat</keyword>
<dbReference type="GO" id="GO:0004842">
    <property type="term" value="F:ubiquitin-protein transferase activity"/>
    <property type="evidence" value="ECO:0007669"/>
    <property type="project" value="TreeGrafter"/>
</dbReference>
<feature type="region of interest" description="Disordered" evidence="6">
    <location>
        <begin position="175"/>
        <end position="231"/>
    </location>
</feature>
<dbReference type="InterPro" id="IPR031099">
    <property type="entry name" value="BRCA1-associated"/>
</dbReference>
<evidence type="ECO:0000259" key="7">
    <source>
        <dbReference type="PROSITE" id="PS50172"/>
    </source>
</evidence>
<feature type="compositionally biased region" description="Basic residues" evidence="6">
    <location>
        <begin position="66"/>
        <end position="86"/>
    </location>
</feature>
<comment type="caution">
    <text evidence="8">The sequence shown here is derived from an EMBL/GenBank/DDBJ whole genome shotgun (WGS) entry which is preliminary data.</text>
</comment>
<evidence type="ECO:0000256" key="1">
    <source>
        <dbReference type="ARBA" id="ARBA00004123"/>
    </source>
</evidence>
<accession>A0A8S1IRD7</accession>
<keyword evidence="5" id="KW-0539">Nucleus</keyword>
<feature type="compositionally biased region" description="Low complexity" evidence="6">
    <location>
        <begin position="101"/>
        <end position="113"/>
    </location>
</feature>
<name>A0A8S1IRD7_9CHLO</name>
<proteinExistence type="predicted"/>
<evidence type="ECO:0000256" key="3">
    <source>
        <dbReference type="ARBA" id="ARBA00022763"/>
    </source>
</evidence>
<dbReference type="GO" id="GO:0045944">
    <property type="term" value="P:positive regulation of transcription by RNA polymerase II"/>
    <property type="evidence" value="ECO:0007669"/>
    <property type="project" value="TreeGrafter"/>
</dbReference>
<dbReference type="GO" id="GO:0000724">
    <property type="term" value="P:double-strand break repair via homologous recombination"/>
    <property type="evidence" value="ECO:0007669"/>
    <property type="project" value="TreeGrafter"/>
</dbReference>
<dbReference type="SMART" id="SM00292">
    <property type="entry name" value="BRCT"/>
    <property type="match status" value="2"/>
</dbReference>
<protein>
    <recommendedName>
        <fullName evidence="7">BRCT domain-containing protein</fullName>
    </recommendedName>
</protein>
<comment type="subcellular location">
    <subcellularLocation>
        <location evidence="1">Nucleus</location>
    </subcellularLocation>
</comment>
<feature type="domain" description="BRCT" evidence="7">
    <location>
        <begin position="267"/>
        <end position="325"/>
    </location>
</feature>
<organism evidence="8 9">
    <name type="scientific">Ostreobium quekettii</name>
    <dbReference type="NCBI Taxonomy" id="121088"/>
    <lineage>
        <taxon>Eukaryota</taxon>
        <taxon>Viridiplantae</taxon>
        <taxon>Chlorophyta</taxon>
        <taxon>core chlorophytes</taxon>
        <taxon>Ulvophyceae</taxon>
        <taxon>TCBD clade</taxon>
        <taxon>Bryopsidales</taxon>
        <taxon>Ostreobineae</taxon>
        <taxon>Ostreobiaceae</taxon>
        <taxon>Ostreobium</taxon>
    </lineage>
</organism>
<keyword evidence="4" id="KW-0234">DNA repair</keyword>
<keyword evidence="9" id="KW-1185">Reference proteome</keyword>
<gene>
    <name evidence="8" type="ORF">OSTQU699_LOCUS3069</name>
</gene>
<dbReference type="GO" id="GO:0005634">
    <property type="term" value="C:nucleus"/>
    <property type="evidence" value="ECO:0007669"/>
    <property type="project" value="UniProtKB-SubCell"/>
</dbReference>